<dbReference type="InterPro" id="IPR010982">
    <property type="entry name" value="Lambda_DNA-bd_dom_sf"/>
</dbReference>
<evidence type="ECO:0000313" key="2">
    <source>
        <dbReference type="EMBL" id="OAK65740.1"/>
    </source>
</evidence>
<comment type="caution">
    <text evidence="2">The sequence shown here is derived from an EMBL/GenBank/DDBJ whole genome shotgun (WGS) entry which is preliminary data.</text>
</comment>
<reference evidence="2 3" key="1">
    <citation type="submission" date="2016-03" db="EMBL/GenBank/DDBJ databases">
        <title>Genome sequence of Variovorax paradoxus KB5.</title>
        <authorList>
            <person name="Jeong H."/>
            <person name="Hong C.E."/>
            <person name="Jo S.H."/>
            <person name="Park J.M."/>
        </authorList>
    </citation>
    <scope>NUCLEOTIDE SEQUENCE [LARGE SCALE GENOMIC DNA]</scope>
    <source>
        <strain evidence="2 3">KB5</strain>
    </source>
</reference>
<organism evidence="2 3">
    <name type="scientific">Variovorax paradoxus</name>
    <dbReference type="NCBI Taxonomy" id="34073"/>
    <lineage>
        <taxon>Bacteria</taxon>
        <taxon>Pseudomonadati</taxon>
        <taxon>Pseudomonadota</taxon>
        <taxon>Betaproteobacteria</taxon>
        <taxon>Burkholderiales</taxon>
        <taxon>Comamonadaceae</taxon>
        <taxon>Variovorax</taxon>
    </lineage>
</organism>
<dbReference type="RefSeq" id="WP_081266790.1">
    <property type="nucleotide sequence ID" value="NZ_LVHG01000029.1"/>
</dbReference>
<accession>A0AA91DSR5</accession>
<gene>
    <name evidence="2" type="ORF">A3K87_00225</name>
</gene>
<dbReference type="SMART" id="SM00530">
    <property type="entry name" value="HTH_XRE"/>
    <property type="match status" value="1"/>
</dbReference>
<dbReference type="AlphaFoldDB" id="A0AA91DSR5"/>
<dbReference type="GO" id="GO:0003677">
    <property type="term" value="F:DNA binding"/>
    <property type="evidence" value="ECO:0007669"/>
    <property type="project" value="InterPro"/>
</dbReference>
<dbReference type="Gene3D" id="1.10.260.40">
    <property type="entry name" value="lambda repressor-like DNA-binding domains"/>
    <property type="match status" value="1"/>
</dbReference>
<dbReference type="CDD" id="cd00093">
    <property type="entry name" value="HTH_XRE"/>
    <property type="match status" value="1"/>
</dbReference>
<dbReference type="SUPFAM" id="SSF47413">
    <property type="entry name" value="lambda repressor-like DNA-binding domains"/>
    <property type="match status" value="1"/>
</dbReference>
<sequence length="186" mass="19850">MRHGSTPNPASLGTALRRMRLLRGIKQTHFAQLMGVNQATVSRWERGQLALSAAQQAAAHRLLAAAQDASQDAALKRLVESSTRKVHLICDRTHRLLAASPSRQAEWRADAAEFMGRSLIGYASAEILAAEATLDGLGWHAGELSSLEIATGANADPVIPIVSGRVLWERIALADGCAGRIVTTIA</sequence>
<evidence type="ECO:0000313" key="3">
    <source>
        <dbReference type="Proteomes" id="UP000077852"/>
    </source>
</evidence>
<dbReference type="EMBL" id="LVHG01000029">
    <property type="protein sequence ID" value="OAK65740.1"/>
    <property type="molecule type" value="Genomic_DNA"/>
</dbReference>
<name>A0AA91DSR5_VARPD</name>
<proteinExistence type="predicted"/>
<feature type="domain" description="HTH cro/C1-type" evidence="1">
    <location>
        <begin position="16"/>
        <end position="48"/>
    </location>
</feature>
<dbReference type="Pfam" id="PF13560">
    <property type="entry name" value="HTH_31"/>
    <property type="match status" value="1"/>
</dbReference>
<dbReference type="PROSITE" id="PS50943">
    <property type="entry name" value="HTH_CROC1"/>
    <property type="match status" value="1"/>
</dbReference>
<evidence type="ECO:0000259" key="1">
    <source>
        <dbReference type="PROSITE" id="PS50943"/>
    </source>
</evidence>
<dbReference type="Proteomes" id="UP000077852">
    <property type="component" value="Unassembled WGS sequence"/>
</dbReference>
<protein>
    <submittedName>
        <fullName evidence="2">Transcriptional regulator</fullName>
    </submittedName>
</protein>
<dbReference type="InterPro" id="IPR001387">
    <property type="entry name" value="Cro/C1-type_HTH"/>
</dbReference>